<organism evidence="1 3">
    <name type="scientific">Acorus gramineus</name>
    <name type="common">Dwarf sweet flag</name>
    <dbReference type="NCBI Taxonomy" id="55184"/>
    <lineage>
        <taxon>Eukaryota</taxon>
        <taxon>Viridiplantae</taxon>
        <taxon>Streptophyta</taxon>
        <taxon>Embryophyta</taxon>
        <taxon>Tracheophyta</taxon>
        <taxon>Spermatophyta</taxon>
        <taxon>Magnoliopsida</taxon>
        <taxon>Liliopsida</taxon>
        <taxon>Acoraceae</taxon>
        <taxon>Acorus</taxon>
    </lineage>
</organism>
<reference evidence="1" key="2">
    <citation type="submission" date="2023-06" db="EMBL/GenBank/DDBJ databases">
        <authorList>
            <person name="Ma L."/>
            <person name="Liu K.-W."/>
            <person name="Li Z."/>
            <person name="Hsiao Y.-Y."/>
            <person name="Qi Y."/>
            <person name="Fu T."/>
            <person name="Tang G."/>
            <person name="Zhang D."/>
            <person name="Sun W.-H."/>
            <person name="Liu D.-K."/>
            <person name="Li Y."/>
            <person name="Chen G.-Z."/>
            <person name="Liu X.-D."/>
            <person name="Liao X.-Y."/>
            <person name="Jiang Y.-T."/>
            <person name="Yu X."/>
            <person name="Hao Y."/>
            <person name="Huang J."/>
            <person name="Zhao X.-W."/>
            <person name="Ke S."/>
            <person name="Chen Y.-Y."/>
            <person name="Wu W.-L."/>
            <person name="Hsu J.-L."/>
            <person name="Lin Y.-F."/>
            <person name="Huang M.-D."/>
            <person name="Li C.-Y."/>
            <person name="Huang L."/>
            <person name="Wang Z.-W."/>
            <person name="Zhao X."/>
            <person name="Zhong W.-Y."/>
            <person name="Peng D.-H."/>
            <person name="Ahmad S."/>
            <person name="Lan S."/>
            <person name="Zhang J.-S."/>
            <person name="Tsai W.-C."/>
            <person name="Van De Peer Y."/>
            <person name="Liu Z.-J."/>
        </authorList>
    </citation>
    <scope>NUCLEOTIDE SEQUENCE</scope>
    <source>
        <strain evidence="1">SCP</strain>
        <tissue evidence="1">Leaves</tissue>
    </source>
</reference>
<dbReference type="AlphaFoldDB" id="A0AAV8ZZ77"/>
<dbReference type="Proteomes" id="UP001179952">
    <property type="component" value="Unassembled WGS sequence"/>
</dbReference>
<evidence type="ECO:0000313" key="2">
    <source>
        <dbReference type="EMBL" id="KAK1261200.1"/>
    </source>
</evidence>
<proteinExistence type="predicted"/>
<evidence type="ECO:0000313" key="1">
    <source>
        <dbReference type="EMBL" id="KAK1257667.1"/>
    </source>
</evidence>
<sequence length="96" mass="10916">MLSTPLFLLVPCLNGVERRGMHTYIGGGKPGYNRKPWAVGGWFLKKQSGWFLQLIKIFFVKKIKVLKIKLSVNAMRTAKHKCHGTHYPTLSGCMRV</sequence>
<reference evidence="1" key="1">
    <citation type="journal article" date="2023" name="Nat. Commun.">
        <title>Diploid and tetraploid genomes of Acorus and the evolution of monocots.</title>
        <authorList>
            <person name="Ma L."/>
            <person name="Liu K.W."/>
            <person name="Li Z."/>
            <person name="Hsiao Y.Y."/>
            <person name="Qi Y."/>
            <person name="Fu T."/>
            <person name="Tang G.D."/>
            <person name="Zhang D."/>
            <person name="Sun W.H."/>
            <person name="Liu D.K."/>
            <person name="Li Y."/>
            <person name="Chen G.Z."/>
            <person name="Liu X.D."/>
            <person name="Liao X.Y."/>
            <person name="Jiang Y.T."/>
            <person name="Yu X."/>
            <person name="Hao Y."/>
            <person name="Huang J."/>
            <person name="Zhao X.W."/>
            <person name="Ke S."/>
            <person name="Chen Y.Y."/>
            <person name="Wu W.L."/>
            <person name="Hsu J.L."/>
            <person name="Lin Y.F."/>
            <person name="Huang M.D."/>
            <person name="Li C.Y."/>
            <person name="Huang L."/>
            <person name="Wang Z.W."/>
            <person name="Zhao X."/>
            <person name="Zhong W.Y."/>
            <person name="Peng D.H."/>
            <person name="Ahmad S."/>
            <person name="Lan S."/>
            <person name="Zhang J.S."/>
            <person name="Tsai W.C."/>
            <person name="Van de Peer Y."/>
            <person name="Liu Z.J."/>
        </authorList>
    </citation>
    <scope>NUCLEOTIDE SEQUENCE</scope>
    <source>
        <strain evidence="1">SCP</strain>
    </source>
</reference>
<evidence type="ECO:0008006" key="4">
    <source>
        <dbReference type="Google" id="ProtNLM"/>
    </source>
</evidence>
<keyword evidence="3" id="KW-1185">Reference proteome</keyword>
<accession>A0AAV8ZZ77</accession>
<dbReference type="EMBL" id="JAUJYN010000011">
    <property type="protein sequence ID" value="KAK1261200.1"/>
    <property type="molecule type" value="Genomic_DNA"/>
</dbReference>
<dbReference type="EMBL" id="JAUJYN010000037">
    <property type="protein sequence ID" value="KAK1257667.1"/>
    <property type="molecule type" value="Genomic_DNA"/>
</dbReference>
<gene>
    <name evidence="2" type="ORF">QJS04_geneDACA002333</name>
    <name evidence="1" type="ORF">QJS04_geneDACA024557</name>
</gene>
<protein>
    <recommendedName>
        <fullName evidence="4">Secreted protein</fullName>
    </recommendedName>
</protein>
<name>A0AAV8ZZ77_ACOGR</name>
<comment type="caution">
    <text evidence="1">The sequence shown here is derived from an EMBL/GenBank/DDBJ whole genome shotgun (WGS) entry which is preliminary data.</text>
</comment>
<evidence type="ECO:0000313" key="3">
    <source>
        <dbReference type="Proteomes" id="UP001179952"/>
    </source>
</evidence>